<dbReference type="EMBL" id="ALBS01000266">
    <property type="protein sequence ID" value="EJT47002.1"/>
    <property type="molecule type" value="Genomic_DNA"/>
</dbReference>
<gene>
    <name evidence="5" type="ORF">A1Q1_04245</name>
</gene>
<dbReference type="GO" id="GO:0000812">
    <property type="term" value="C:Swr1 complex"/>
    <property type="evidence" value="ECO:0007669"/>
    <property type="project" value="TreeGrafter"/>
</dbReference>
<feature type="compositionally biased region" description="Polar residues" evidence="3">
    <location>
        <begin position="149"/>
        <end position="165"/>
    </location>
</feature>
<dbReference type="Proteomes" id="UP000002748">
    <property type="component" value="Unassembled WGS sequence"/>
</dbReference>
<feature type="region of interest" description="Disordered" evidence="3">
    <location>
        <begin position="1"/>
        <end position="77"/>
    </location>
</feature>
<feature type="region of interest" description="Disordered" evidence="3">
    <location>
        <begin position="138"/>
        <end position="196"/>
    </location>
</feature>
<dbReference type="GeneID" id="25987758"/>
<reference evidence="5 6" key="1">
    <citation type="journal article" date="2012" name="Eukaryot. Cell">
        <title>Draft genome sequence of CBS 2479, the standard type strain of Trichosporon asahii.</title>
        <authorList>
            <person name="Yang R.Y."/>
            <person name="Li H.T."/>
            <person name="Zhu H."/>
            <person name="Zhou G.P."/>
            <person name="Wang M."/>
            <person name="Wang L."/>
        </authorList>
    </citation>
    <scope>NUCLEOTIDE SEQUENCE [LARGE SCALE GENOMIC DNA]</scope>
    <source>
        <strain evidence="6">ATCC 90039 / CBS 2479 / JCM 2466 / KCTC 7840 / NCYC 2677 / UAMH 7654</strain>
    </source>
</reference>
<feature type="domain" description="BCNT-C" evidence="4">
    <location>
        <begin position="190"/>
        <end position="269"/>
    </location>
</feature>
<dbReference type="AlphaFoldDB" id="J6EW34"/>
<feature type="compositionally biased region" description="Basic and acidic residues" evidence="3">
    <location>
        <begin position="58"/>
        <end position="77"/>
    </location>
</feature>
<feature type="compositionally biased region" description="Acidic residues" evidence="3">
    <location>
        <begin position="11"/>
        <end position="20"/>
    </location>
</feature>
<comment type="caution">
    <text evidence="5">The sequence shown here is derived from an EMBL/GenBank/DDBJ whole genome shotgun (WGS) entry which is preliminary data.</text>
</comment>
<dbReference type="HOGENOM" id="CLU_915325_0_0_1"/>
<feature type="compositionally biased region" description="Low complexity" evidence="3">
    <location>
        <begin position="258"/>
        <end position="270"/>
    </location>
</feature>
<feature type="compositionally biased region" description="Acidic residues" evidence="3">
    <location>
        <begin position="39"/>
        <end position="57"/>
    </location>
</feature>
<dbReference type="VEuPathDB" id="FungiDB:A1Q1_04245"/>
<organism evidence="5 6">
    <name type="scientific">Trichosporon asahii var. asahii (strain ATCC 90039 / CBS 2479 / JCM 2466 / KCTC 7840 / NBRC 103889/ NCYC 2677 / UAMH 7654)</name>
    <name type="common">Yeast</name>
    <dbReference type="NCBI Taxonomy" id="1186058"/>
    <lineage>
        <taxon>Eukaryota</taxon>
        <taxon>Fungi</taxon>
        <taxon>Dikarya</taxon>
        <taxon>Basidiomycota</taxon>
        <taxon>Agaricomycotina</taxon>
        <taxon>Tremellomycetes</taxon>
        <taxon>Trichosporonales</taxon>
        <taxon>Trichosporonaceae</taxon>
        <taxon>Trichosporon</taxon>
    </lineage>
</organism>
<dbReference type="Pfam" id="PF07572">
    <property type="entry name" value="BCNT"/>
    <property type="match status" value="1"/>
</dbReference>
<evidence type="ECO:0000259" key="4">
    <source>
        <dbReference type="PROSITE" id="PS51279"/>
    </source>
</evidence>
<evidence type="ECO:0000256" key="1">
    <source>
        <dbReference type="ARBA" id="ARBA00010465"/>
    </source>
</evidence>
<protein>
    <recommendedName>
        <fullName evidence="2">SWR1-complex protein 5</fullName>
    </recommendedName>
</protein>
<evidence type="ECO:0000256" key="3">
    <source>
        <dbReference type="SAM" id="MobiDB-lite"/>
    </source>
</evidence>
<dbReference type="RefSeq" id="XP_014178097.1">
    <property type="nucleotide sequence ID" value="XM_014322622.1"/>
</dbReference>
<dbReference type="InterPro" id="IPR027124">
    <property type="entry name" value="Swc5/CFDP1/2"/>
</dbReference>
<dbReference type="PROSITE" id="PS51279">
    <property type="entry name" value="BCNT_C"/>
    <property type="match status" value="1"/>
</dbReference>
<proteinExistence type="inferred from homology"/>
<evidence type="ECO:0000313" key="6">
    <source>
        <dbReference type="Proteomes" id="UP000002748"/>
    </source>
</evidence>
<dbReference type="OrthoDB" id="445677at2759"/>
<feature type="region of interest" description="Disordered" evidence="3">
    <location>
        <begin position="249"/>
        <end position="270"/>
    </location>
</feature>
<feature type="compositionally biased region" description="Basic residues" evidence="3">
    <location>
        <begin position="183"/>
        <end position="194"/>
    </location>
</feature>
<name>J6EW34_TRIAS</name>
<accession>J6EW34</accession>
<comment type="similarity">
    <text evidence="1">Belongs to the SWC5 family.</text>
</comment>
<dbReference type="KEGG" id="tasa:A1Q1_04245"/>
<dbReference type="InterPro" id="IPR011421">
    <property type="entry name" value="BCNT-C"/>
</dbReference>
<evidence type="ECO:0000313" key="5">
    <source>
        <dbReference type="EMBL" id="EJT47002.1"/>
    </source>
</evidence>
<dbReference type="PANTHER" id="PTHR48407:SF1">
    <property type="entry name" value="CRANIOFACIAL DEVELOPMENT PROTEIN 1"/>
    <property type="match status" value="1"/>
</dbReference>
<dbReference type="PANTHER" id="PTHR48407">
    <property type="entry name" value="CRANIOFACIAL DEVELOPMENT PROTEIN 1"/>
    <property type="match status" value="1"/>
</dbReference>
<sequence>MSTLATADLGPSDDEADTDFVPEGPKKKAPRVAGQAAGSDDDSGDDSDDEGGAEEVSDELKKLRQEREEQEALDRKQRAAEAFRAMLEEEKLGGPLGGVPRVQVEMVEIQRPRRFAGETIYETVCLPSDDPEVIRYLQQQEQKRLASEMSPSGSGSVTPTHNGNGHTEAAAAIAATESPSKPPLRKGPMRKRPRQSLEAMAAAIDKGKKMTTLEKMDWKSLTSSDKHLADELQANRRSGGYLEKQAFLERVSERKESSAPGSASSGSRRG</sequence>
<evidence type="ECO:0000256" key="2">
    <source>
        <dbReference type="ARBA" id="ARBA00019138"/>
    </source>
</evidence>